<dbReference type="InterPro" id="IPR038601">
    <property type="entry name" value="MttB-like_sf"/>
</dbReference>
<protein>
    <submittedName>
        <fullName evidence="4">Trimethylamine methyltransferase</fullName>
    </submittedName>
</protein>
<name>A0A3G1L165_FORW1</name>
<evidence type="ECO:0000256" key="2">
    <source>
        <dbReference type="ARBA" id="ARBA00022603"/>
    </source>
</evidence>
<evidence type="ECO:0000313" key="4">
    <source>
        <dbReference type="EMBL" id="ATW28398.1"/>
    </source>
</evidence>
<dbReference type="GO" id="GO:0015948">
    <property type="term" value="P:methanogenesis"/>
    <property type="evidence" value="ECO:0007669"/>
    <property type="project" value="InterPro"/>
</dbReference>
<reference evidence="4 5" key="1">
    <citation type="submission" date="2016-10" db="EMBL/GenBank/DDBJ databases">
        <title>Complete Genome Sequence of Peptococcaceae strain DCMF.</title>
        <authorList>
            <person name="Edwards R.J."/>
            <person name="Holland S.I."/>
            <person name="Deshpande N.P."/>
            <person name="Wong Y.K."/>
            <person name="Ertan H."/>
            <person name="Manefield M."/>
            <person name="Russell T.L."/>
            <person name="Lee M.J."/>
        </authorList>
    </citation>
    <scope>NUCLEOTIDE SEQUENCE [LARGE SCALE GENOMIC DNA]</scope>
    <source>
        <strain evidence="4 5">DCMF</strain>
    </source>
</reference>
<dbReference type="AlphaFoldDB" id="A0A3G1L165"/>
<sequence length="129" mass="14599">MLEMGMTLSYGQIVADNEFAAMIRRVLEGIPVHDEDLAVDVIARVGARGNFLTEEHTLKHMRGYQSQPKLMDRNMREFWEAKGSTDMIARANEVARGILETYKPQPLADSVARTLRSLVEDAEKAHKIK</sequence>
<gene>
    <name evidence="4" type="ORF">DCMF_06230</name>
</gene>
<dbReference type="EMBL" id="CP017634">
    <property type="protein sequence ID" value="ATW28398.1"/>
    <property type="molecule type" value="Genomic_DNA"/>
</dbReference>
<keyword evidence="5" id="KW-1185">Reference proteome</keyword>
<organism evidence="4 5">
    <name type="scientific">Formimonas warabiya</name>
    <dbReference type="NCBI Taxonomy" id="1761012"/>
    <lineage>
        <taxon>Bacteria</taxon>
        <taxon>Bacillati</taxon>
        <taxon>Bacillota</taxon>
        <taxon>Clostridia</taxon>
        <taxon>Eubacteriales</taxon>
        <taxon>Peptococcaceae</taxon>
        <taxon>Candidatus Formimonas</taxon>
    </lineage>
</organism>
<dbReference type="Pfam" id="PF06253">
    <property type="entry name" value="MTTB"/>
    <property type="match status" value="1"/>
</dbReference>
<keyword evidence="2 4" id="KW-0489">Methyltransferase</keyword>
<dbReference type="Gene3D" id="3.20.20.480">
    <property type="entry name" value="Trimethylamine methyltransferase-like"/>
    <property type="match status" value="1"/>
</dbReference>
<evidence type="ECO:0000256" key="1">
    <source>
        <dbReference type="ARBA" id="ARBA00007137"/>
    </source>
</evidence>
<dbReference type="InterPro" id="IPR010426">
    <property type="entry name" value="MTTB_MeTrfase"/>
</dbReference>
<dbReference type="KEGG" id="fwa:DCMF_06230"/>
<evidence type="ECO:0000313" key="5">
    <source>
        <dbReference type="Proteomes" id="UP000323521"/>
    </source>
</evidence>
<dbReference type="Proteomes" id="UP000323521">
    <property type="component" value="Chromosome"/>
</dbReference>
<evidence type="ECO:0000256" key="3">
    <source>
        <dbReference type="ARBA" id="ARBA00022679"/>
    </source>
</evidence>
<proteinExistence type="inferred from homology"/>
<dbReference type="GO" id="GO:0008168">
    <property type="term" value="F:methyltransferase activity"/>
    <property type="evidence" value="ECO:0007669"/>
    <property type="project" value="UniProtKB-KW"/>
</dbReference>
<accession>A0A3G1L165</accession>
<dbReference type="GO" id="GO:0032259">
    <property type="term" value="P:methylation"/>
    <property type="evidence" value="ECO:0007669"/>
    <property type="project" value="UniProtKB-KW"/>
</dbReference>
<keyword evidence="3 4" id="KW-0808">Transferase</keyword>
<comment type="similarity">
    <text evidence="1">Belongs to the trimethylamine methyltransferase family.</text>
</comment>